<keyword evidence="4" id="KW-0804">Transcription</keyword>
<evidence type="ECO:0000259" key="7">
    <source>
        <dbReference type="PROSITE" id="PS51369"/>
    </source>
</evidence>
<dbReference type="Pfam" id="PF03634">
    <property type="entry name" value="TCP"/>
    <property type="match status" value="1"/>
</dbReference>
<accession>A0ABR0WSS6</accession>
<dbReference type="InterPro" id="IPR017887">
    <property type="entry name" value="TF_TCP_subgr"/>
</dbReference>
<dbReference type="Proteomes" id="UP001318860">
    <property type="component" value="Unassembled WGS sequence"/>
</dbReference>
<evidence type="ECO:0000256" key="3">
    <source>
        <dbReference type="ARBA" id="ARBA00023125"/>
    </source>
</evidence>
<keyword evidence="5" id="KW-0539">Nucleus</keyword>
<dbReference type="InterPro" id="IPR005333">
    <property type="entry name" value="Transcription_factor_TCP"/>
</dbReference>
<organism evidence="8 9">
    <name type="scientific">Rehmannia glutinosa</name>
    <name type="common">Chinese foxglove</name>
    <dbReference type="NCBI Taxonomy" id="99300"/>
    <lineage>
        <taxon>Eukaryota</taxon>
        <taxon>Viridiplantae</taxon>
        <taxon>Streptophyta</taxon>
        <taxon>Embryophyta</taxon>
        <taxon>Tracheophyta</taxon>
        <taxon>Spermatophyta</taxon>
        <taxon>Magnoliopsida</taxon>
        <taxon>eudicotyledons</taxon>
        <taxon>Gunneridae</taxon>
        <taxon>Pentapetalae</taxon>
        <taxon>asterids</taxon>
        <taxon>lamiids</taxon>
        <taxon>Lamiales</taxon>
        <taxon>Orobanchaceae</taxon>
        <taxon>Rehmannieae</taxon>
        <taxon>Rehmannia</taxon>
    </lineage>
</organism>
<keyword evidence="9" id="KW-1185">Reference proteome</keyword>
<evidence type="ECO:0000256" key="4">
    <source>
        <dbReference type="ARBA" id="ARBA00023163"/>
    </source>
</evidence>
<dbReference type="PROSITE" id="PS51369">
    <property type="entry name" value="TCP"/>
    <property type="match status" value="1"/>
</dbReference>
<gene>
    <name evidence="8" type="ORF">DH2020_017513</name>
</gene>
<reference evidence="8 9" key="1">
    <citation type="journal article" date="2021" name="Comput. Struct. Biotechnol. J.">
        <title>De novo genome assembly of the potent medicinal plant Rehmannia glutinosa using nanopore technology.</title>
        <authorList>
            <person name="Ma L."/>
            <person name="Dong C."/>
            <person name="Song C."/>
            <person name="Wang X."/>
            <person name="Zheng X."/>
            <person name="Niu Y."/>
            <person name="Chen S."/>
            <person name="Feng W."/>
        </authorList>
    </citation>
    <scope>NUCLEOTIDE SEQUENCE [LARGE SCALE GENOMIC DNA]</scope>
    <source>
        <strain evidence="8">DH-2019</strain>
    </source>
</reference>
<proteinExistence type="predicted"/>
<keyword evidence="2" id="KW-0805">Transcription regulation</keyword>
<feature type="compositionally biased region" description="Polar residues" evidence="6">
    <location>
        <begin position="30"/>
        <end position="39"/>
    </location>
</feature>
<protein>
    <recommendedName>
        <fullName evidence="7">TCP domain-containing protein</fullName>
    </recommendedName>
</protein>
<keyword evidence="3" id="KW-0238">DNA-binding</keyword>
<sequence>MDIPPSNYHQLQPPLDEENPLEELEDGDNPQNFSEKSLNAQSANTYDLVQKRLIMQKAGFSLAASQKLKAKRRKTEIIEIHGGRIIRSAGRKDRHSKVCTARGTRDRRVRLSPKTAIQFYDVQDRLGYDRPSKAIDWLMKEAKTAIDALIEPLPSEDTNYHFGSANLAETGNGEIQETQTEISPISNFGLFSNNNGAAPLVSTEFQAYSNSDFNSILYSRNHEEFSSSAPPLTTPSEIFDANLEMAKMQRIFTWNYANSIGGEEDYSSVITPNFPGPPILGHSQIFQQREPLQSSYSRITYNYNPITTRFPGIDFSNEEMPDFTTADKEDETNKIPVFGDQSSTASFLHYEE</sequence>
<dbReference type="PANTHER" id="PTHR31072">
    <property type="entry name" value="TRANSCRIPTION FACTOR TCP4-RELATED"/>
    <property type="match status" value="1"/>
</dbReference>
<evidence type="ECO:0000313" key="9">
    <source>
        <dbReference type="Proteomes" id="UP001318860"/>
    </source>
</evidence>
<evidence type="ECO:0000313" key="8">
    <source>
        <dbReference type="EMBL" id="KAK6149988.1"/>
    </source>
</evidence>
<dbReference type="PANTHER" id="PTHR31072:SF240">
    <property type="entry name" value="TRANSCRIPTION FACTOR TCP10"/>
    <property type="match status" value="1"/>
</dbReference>
<evidence type="ECO:0000256" key="6">
    <source>
        <dbReference type="SAM" id="MobiDB-lite"/>
    </source>
</evidence>
<evidence type="ECO:0000256" key="5">
    <source>
        <dbReference type="ARBA" id="ARBA00023242"/>
    </source>
</evidence>
<name>A0ABR0WSS6_REHGL</name>
<feature type="region of interest" description="Disordered" evidence="6">
    <location>
        <begin position="1"/>
        <end position="39"/>
    </location>
</feature>
<feature type="compositionally biased region" description="Acidic residues" evidence="6">
    <location>
        <begin position="15"/>
        <end position="28"/>
    </location>
</feature>
<dbReference type="EMBL" id="JABTTQ020000009">
    <property type="protein sequence ID" value="KAK6149988.1"/>
    <property type="molecule type" value="Genomic_DNA"/>
</dbReference>
<comment type="subcellular location">
    <subcellularLocation>
        <location evidence="1">Nucleus</location>
    </subcellularLocation>
</comment>
<comment type="caution">
    <text evidence="8">The sequence shown here is derived from an EMBL/GenBank/DDBJ whole genome shotgun (WGS) entry which is preliminary data.</text>
</comment>
<feature type="domain" description="TCP" evidence="7">
    <location>
        <begin position="91"/>
        <end position="149"/>
    </location>
</feature>
<evidence type="ECO:0000256" key="2">
    <source>
        <dbReference type="ARBA" id="ARBA00023015"/>
    </source>
</evidence>
<evidence type="ECO:0000256" key="1">
    <source>
        <dbReference type="ARBA" id="ARBA00004123"/>
    </source>
</evidence>